<dbReference type="AlphaFoldDB" id="G5A7C7"/>
<evidence type="ECO:0000313" key="1">
    <source>
        <dbReference type="EMBL" id="EGZ09232.1"/>
    </source>
</evidence>
<dbReference type="Proteomes" id="UP000002640">
    <property type="component" value="Unassembled WGS sequence"/>
</dbReference>
<accession>G5A7C7</accession>
<organism evidence="1 2">
    <name type="scientific">Phytophthora sojae (strain P6497)</name>
    <name type="common">Soybean stem and root rot agent</name>
    <name type="synonym">Phytophthora megasperma f. sp. glycines</name>
    <dbReference type="NCBI Taxonomy" id="1094619"/>
    <lineage>
        <taxon>Eukaryota</taxon>
        <taxon>Sar</taxon>
        <taxon>Stramenopiles</taxon>
        <taxon>Oomycota</taxon>
        <taxon>Peronosporomycetes</taxon>
        <taxon>Peronosporales</taxon>
        <taxon>Peronosporaceae</taxon>
        <taxon>Phytophthora</taxon>
    </lineage>
</organism>
<feature type="non-terminal residue" evidence="1">
    <location>
        <position position="1"/>
    </location>
</feature>
<name>G5A7C7_PHYSP</name>
<evidence type="ECO:0000313" key="2">
    <source>
        <dbReference type="Proteomes" id="UP000002640"/>
    </source>
</evidence>
<protein>
    <submittedName>
        <fullName evidence="1">Uncharacterized protein</fullName>
    </submittedName>
</protein>
<dbReference type="InParanoid" id="G5A7C7"/>
<sequence>SAQKITRVRNSGDADSGRDLFHAMAKRVVELQLSTDRIFNMDETAFMPKGTSRRVLGL</sequence>
<proteinExistence type="predicted"/>
<keyword evidence="2" id="KW-1185">Reference proteome</keyword>
<dbReference type="GeneID" id="20652387"/>
<dbReference type="EMBL" id="JH159160">
    <property type="protein sequence ID" value="EGZ09232.1"/>
    <property type="molecule type" value="Genomic_DNA"/>
</dbReference>
<dbReference type="RefSeq" id="XP_009535865.1">
    <property type="nucleotide sequence ID" value="XM_009537570.1"/>
</dbReference>
<feature type="non-terminal residue" evidence="1">
    <location>
        <position position="58"/>
    </location>
</feature>
<reference evidence="1 2" key="1">
    <citation type="journal article" date="2006" name="Science">
        <title>Phytophthora genome sequences uncover evolutionary origins and mechanisms of pathogenesis.</title>
        <authorList>
            <person name="Tyler B.M."/>
            <person name="Tripathy S."/>
            <person name="Zhang X."/>
            <person name="Dehal P."/>
            <person name="Jiang R.H."/>
            <person name="Aerts A."/>
            <person name="Arredondo F.D."/>
            <person name="Baxter L."/>
            <person name="Bensasson D."/>
            <person name="Beynon J.L."/>
            <person name="Chapman J."/>
            <person name="Damasceno C.M."/>
            <person name="Dorrance A.E."/>
            <person name="Dou D."/>
            <person name="Dickerman A.W."/>
            <person name="Dubchak I.L."/>
            <person name="Garbelotto M."/>
            <person name="Gijzen M."/>
            <person name="Gordon S.G."/>
            <person name="Govers F."/>
            <person name="Grunwald N.J."/>
            <person name="Huang W."/>
            <person name="Ivors K.L."/>
            <person name="Jones R.W."/>
            <person name="Kamoun S."/>
            <person name="Krampis K."/>
            <person name="Lamour K.H."/>
            <person name="Lee M.K."/>
            <person name="McDonald W.H."/>
            <person name="Medina M."/>
            <person name="Meijer H.J."/>
            <person name="Nordberg E.K."/>
            <person name="Maclean D.J."/>
            <person name="Ospina-Giraldo M.D."/>
            <person name="Morris P.F."/>
            <person name="Phuntumart V."/>
            <person name="Putnam N.H."/>
            <person name="Rash S."/>
            <person name="Rose J.K."/>
            <person name="Sakihama Y."/>
            <person name="Salamov A.A."/>
            <person name="Savidor A."/>
            <person name="Scheuring C.F."/>
            <person name="Smith B.M."/>
            <person name="Sobral B.W."/>
            <person name="Terry A."/>
            <person name="Torto-Alalibo T.A."/>
            <person name="Win J."/>
            <person name="Xu Z."/>
            <person name="Zhang H."/>
            <person name="Grigoriev I.V."/>
            <person name="Rokhsar D.S."/>
            <person name="Boore J.L."/>
        </authorList>
    </citation>
    <scope>NUCLEOTIDE SEQUENCE [LARGE SCALE GENOMIC DNA]</scope>
    <source>
        <strain evidence="1 2">P6497</strain>
    </source>
</reference>
<gene>
    <name evidence="1" type="ORF">PHYSODRAFT_433734</name>
</gene>
<dbReference type="KEGG" id="psoj:PHYSODRAFT_433734"/>